<evidence type="ECO:0000313" key="4">
    <source>
        <dbReference type="EMBL" id="HCO21728.1"/>
    </source>
</evidence>
<dbReference type="RefSeq" id="WP_278438281.1">
    <property type="nucleotide sequence ID" value="NZ_CAXBMG010000005.1"/>
</dbReference>
<evidence type="ECO:0000256" key="2">
    <source>
        <dbReference type="ARBA" id="ARBA00023002"/>
    </source>
</evidence>
<dbReference type="SMART" id="SM00822">
    <property type="entry name" value="PKS_KR"/>
    <property type="match status" value="1"/>
</dbReference>
<evidence type="ECO:0000313" key="5">
    <source>
        <dbReference type="Proteomes" id="UP000263642"/>
    </source>
</evidence>
<evidence type="ECO:0000259" key="3">
    <source>
        <dbReference type="SMART" id="SM00822"/>
    </source>
</evidence>
<dbReference type="InterPro" id="IPR036291">
    <property type="entry name" value="NAD(P)-bd_dom_sf"/>
</dbReference>
<dbReference type="EMBL" id="DQAY01000009">
    <property type="protein sequence ID" value="HCO21728.1"/>
    <property type="molecule type" value="Genomic_DNA"/>
</dbReference>
<dbReference type="PANTHER" id="PTHR42760">
    <property type="entry name" value="SHORT-CHAIN DEHYDROGENASES/REDUCTASES FAMILY MEMBER"/>
    <property type="match status" value="1"/>
</dbReference>
<proteinExistence type="inferred from homology"/>
<comment type="similarity">
    <text evidence="1">Belongs to the short-chain dehydrogenases/reductases (SDR) family.</text>
</comment>
<dbReference type="PROSITE" id="PS00061">
    <property type="entry name" value="ADH_SHORT"/>
    <property type="match status" value="1"/>
</dbReference>
<dbReference type="Pfam" id="PF13561">
    <property type="entry name" value="adh_short_C2"/>
    <property type="match status" value="1"/>
</dbReference>
<dbReference type="AlphaFoldDB" id="A0A3D3R0G6"/>
<comment type="caution">
    <text evidence="4">The sequence shown here is derived from an EMBL/GenBank/DDBJ whole genome shotgun (WGS) entry which is preliminary data.</text>
</comment>
<dbReference type="PANTHER" id="PTHR42760:SF115">
    <property type="entry name" value="3-OXOACYL-[ACYL-CARRIER-PROTEIN] REDUCTASE FABG"/>
    <property type="match status" value="1"/>
</dbReference>
<organism evidence="4 5">
    <name type="scientific">Gimesia maris</name>
    <dbReference type="NCBI Taxonomy" id="122"/>
    <lineage>
        <taxon>Bacteria</taxon>
        <taxon>Pseudomonadati</taxon>
        <taxon>Planctomycetota</taxon>
        <taxon>Planctomycetia</taxon>
        <taxon>Planctomycetales</taxon>
        <taxon>Planctomycetaceae</taxon>
        <taxon>Gimesia</taxon>
    </lineage>
</organism>
<dbReference type="Gene3D" id="3.40.50.720">
    <property type="entry name" value="NAD(P)-binding Rossmann-like Domain"/>
    <property type="match status" value="1"/>
</dbReference>
<dbReference type="FunFam" id="3.40.50.720:FF:000084">
    <property type="entry name" value="Short-chain dehydrogenase reductase"/>
    <property type="match status" value="1"/>
</dbReference>
<protein>
    <submittedName>
        <fullName evidence="4">Gluconate 5-dehydrogenase</fullName>
    </submittedName>
</protein>
<name>A0A3D3R0G6_9PLAN</name>
<feature type="domain" description="Ketoreductase" evidence="3">
    <location>
        <begin position="19"/>
        <end position="189"/>
    </location>
</feature>
<dbReference type="InterPro" id="IPR020904">
    <property type="entry name" value="Sc_DH/Rdtase_CS"/>
</dbReference>
<keyword evidence="2" id="KW-0560">Oxidoreductase</keyword>
<dbReference type="InterPro" id="IPR002347">
    <property type="entry name" value="SDR_fam"/>
</dbReference>
<evidence type="ECO:0000256" key="1">
    <source>
        <dbReference type="ARBA" id="ARBA00006484"/>
    </source>
</evidence>
<dbReference type="PRINTS" id="PR00081">
    <property type="entry name" value="GDHRDH"/>
</dbReference>
<dbReference type="InterPro" id="IPR057326">
    <property type="entry name" value="KR_dom"/>
</dbReference>
<dbReference type="SUPFAM" id="SSF51735">
    <property type="entry name" value="NAD(P)-binding Rossmann-fold domains"/>
    <property type="match status" value="1"/>
</dbReference>
<accession>A0A3D3R0G6</accession>
<dbReference type="PRINTS" id="PR00080">
    <property type="entry name" value="SDRFAMILY"/>
</dbReference>
<dbReference type="Proteomes" id="UP000263642">
    <property type="component" value="Unassembled WGS sequence"/>
</dbReference>
<sequence length="265" mass="27763">MSQSSSSGYLQSLFGLSGKTAVVIGGTGVLGGAIAETLAQAGAHVVIVGRNAENGAGRVKMIEELEGTAEFFKADSTSREDLEALVAHLKSNDRTTDILVNGAGINAATPFLEISDEEWESIFRVNLLSVKVACQVFGQSMLDNNVAGSIINIASMSAITPLSRVFTYSASKAAVLNLTQNLAREWAERNIRVNALSPGFFPAEQNRKVLTPERVASIMNHTPANRFGAPEELAGAVLLLAAAKAGSFVTGTNVAVDGGFSCMTI</sequence>
<reference evidence="4 5" key="1">
    <citation type="journal article" date="2018" name="Nat. Biotechnol.">
        <title>A standardized bacterial taxonomy based on genome phylogeny substantially revises the tree of life.</title>
        <authorList>
            <person name="Parks D.H."/>
            <person name="Chuvochina M."/>
            <person name="Waite D.W."/>
            <person name="Rinke C."/>
            <person name="Skarshewski A."/>
            <person name="Chaumeil P.A."/>
            <person name="Hugenholtz P."/>
        </authorList>
    </citation>
    <scope>NUCLEOTIDE SEQUENCE [LARGE SCALE GENOMIC DNA]</scope>
    <source>
        <strain evidence="4">UBA9375</strain>
    </source>
</reference>
<dbReference type="GO" id="GO:0016616">
    <property type="term" value="F:oxidoreductase activity, acting on the CH-OH group of donors, NAD or NADP as acceptor"/>
    <property type="evidence" value="ECO:0007669"/>
    <property type="project" value="UniProtKB-ARBA"/>
</dbReference>
<gene>
    <name evidence="4" type="ORF">DIT97_01155</name>
</gene>